<proteinExistence type="predicted"/>
<evidence type="ECO:0000313" key="2">
    <source>
        <dbReference type="Proteomes" id="UP000053392"/>
    </source>
</evidence>
<dbReference type="Proteomes" id="UP000053392">
    <property type="component" value="Unassembled WGS sequence"/>
</dbReference>
<accession>A0A0D0TQG9</accession>
<dbReference type="AlphaFoldDB" id="A0A0D0TQG9"/>
<protein>
    <submittedName>
        <fullName evidence="1">Uncharacterized protein</fullName>
    </submittedName>
</protein>
<dbReference type="HOGENOM" id="CLU_1896115_0_0_1"/>
<evidence type="ECO:0000313" key="1">
    <source>
        <dbReference type="EMBL" id="KIR37638.1"/>
    </source>
</evidence>
<reference evidence="1 2" key="1">
    <citation type="submission" date="2015-01" db="EMBL/GenBank/DDBJ databases">
        <title>The Genome Sequence of Cryptococcus gattii Ram5.</title>
        <authorList>
            <consortium name="The Broad Institute Genomics Platform"/>
            <person name="Cuomo C."/>
            <person name="Litvintseva A."/>
            <person name="Chen Y."/>
            <person name="Heitman J."/>
            <person name="Sun S."/>
            <person name="Springer D."/>
            <person name="Dromer F."/>
            <person name="Young S."/>
            <person name="Zeng Q."/>
            <person name="Gargeya S."/>
            <person name="Abouelleil A."/>
            <person name="Alvarado L."/>
            <person name="Chapman S.B."/>
            <person name="Gainer-Dewar J."/>
            <person name="Goldberg J."/>
            <person name="Griggs A."/>
            <person name="Gujja S."/>
            <person name="Hansen M."/>
            <person name="Howarth C."/>
            <person name="Imamovic A."/>
            <person name="Larimer J."/>
            <person name="Murphy C."/>
            <person name="Naylor J."/>
            <person name="Pearson M."/>
            <person name="Priest M."/>
            <person name="Roberts A."/>
            <person name="Saif S."/>
            <person name="Shea T."/>
            <person name="Sykes S."/>
            <person name="Wortman J."/>
            <person name="Nusbaum C."/>
            <person name="Birren B."/>
        </authorList>
    </citation>
    <scope>NUCLEOTIDE SEQUENCE [LARGE SCALE GENOMIC DNA]</scope>
    <source>
        <strain evidence="1 2">Ram5</strain>
    </source>
</reference>
<gene>
    <name evidence="1" type="ORF">I313_06361</name>
</gene>
<keyword evidence="2" id="KW-1185">Reference proteome</keyword>
<sequence>MEAQPLPGFTTEDKSAWLIADFMNLTLGTEPPPGRMSTATDIIDLFGTLWRCFQGFFVEPAIVKCVYSESLFLINQSTISSRGQIFVRSSVHSSEDAYHIFELCSDLTAAQIYRLVKQYAANNPTIVPPSPKFF</sequence>
<dbReference type="EMBL" id="KN847914">
    <property type="protein sequence ID" value="KIR37638.1"/>
    <property type="molecule type" value="Genomic_DNA"/>
</dbReference>
<name>A0A0D0TQG9_9TREE</name>
<dbReference type="OrthoDB" id="6108017at2759"/>
<organism evidence="1 2">
    <name type="scientific">Cryptococcus deuterogattii Ram5</name>
    <dbReference type="NCBI Taxonomy" id="1296110"/>
    <lineage>
        <taxon>Eukaryota</taxon>
        <taxon>Fungi</taxon>
        <taxon>Dikarya</taxon>
        <taxon>Basidiomycota</taxon>
        <taxon>Agaricomycotina</taxon>
        <taxon>Tremellomycetes</taxon>
        <taxon>Tremellales</taxon>
        <taxon>Cryptococcaceae</taxon>
        <taxon>Cryptococcus</taxon>
        <taxon>Cryptococcus gattii species complex</taxon>
    </lineage>
</organism>